<dbReference type="RefSeq" id="WP_181364414.1">
    <property type="nucleotide sequence ID" value="NZ_OMOR01000001.1"/>
</dbReference>
<protein>
    <submittedName>
        <fullName evidence="3">Lipase 1</fullName>
        <ecNumber evidence="3">3.1.1.3</ecNumber>
    </submittedName>
</protein>
<keyword evidence="1" id="KW-0472">Membrane</keyword>
<dbReference type="PANTHER" id="PTHR43798:SF5">
    <property type="entry name" value="MONOACYLGLYCEROL LIPASE ABHD6"/>
    <property type="match status" value="1"/>
</dbReference>
<proteinExistence type="predicted"/>
<keyword evidence="3" id="KW-0378">Hydrolase</keyword>
<dbReference type="GO" id="GO:0046464">
    <property type="term" value="P:acylglycerol catabolic process"/>
    <property type="evidence" value="ECO:0007669"/>
    <property type="project" value="TreeGrafter"/>
</dbReference>
<dbReference type="PRINTS" id="PR00111">
    <property type="entry name" value="ABHYDROLASE"/>
</dbReference>
<dbReference type="InterPro" id="IPR029058">
    <property type="entry name" value="AB_hydrolase_fold"/>
</dbReference>
<gene>
    <name evidence="3" type="primary">lip1</name>
    <name evidence="3" type="ORF">ASD8599_01119</name>
</gene>
<dbReference type="EC" id="3.1.1.3" evidence="3"/>
<reference evidence="3 4" key="1">
    <citation type="submission" date="2018-03" db="EMBL/GenBank/DDBJ databases">
        <authorList>
            <person name="Keele B.F."/>
        </authorList>
    </citation>
    <scope>NUCLEOTIDE SEQUENCE [LARGE SCALE GENOMIC DNA]</scope>
    <source>
        <strain evidence="3 4">CECT 8599</strain>
    </source>
</reference>
<dbReference type="SUPFAM" id="SSF53474">
    <property type="entry name" value="alpha/beta-Hydrolases"/>
    <property type="match status" value="1"/>
</dbReference>
<feature type="domain" description="AB hydrolase-1" evidence="2">
    <location>
        <begin position="67"/>
        <end position="303"/>
    </location>
</feature>
<keyword evidence="1" id="KW-1133">Transmembrane helix</keyword>
<dbReference type="PROSITE" id="PS51257">
    <property type="entry name" value="PROKAR_LIPOPROTEIN"/>
    <property type="match status" value="1"/>
</dbReference>
<keyword evidence="4" id="KW-1185">Reference proteome</keyword>
<dbReference type="Pfam" id="PF12697">
    <property type="entry name" value="Abhydrolase_6"/>
    <property type="match status" value="1"/>
</dbReference>
<dbReference type="InterPro" id="IPR050266">
    <property type="entry name" value="AB_hydrolase_sf"/>
</dbReference>
<dbReference type="InterPro" id="IPR000073">
    <property type="entry name" value="AB_hydrolase_1"/>
</dbReference>
<feature type="transmembrane region" description="Helical" evidence="1">
    <location>
        <begin position="7"/>
        <end position="26"/>
    </location>
</feature>
<sequence length="319" mass="34649">MKRIIRIALGAVVALVGCGVFFWVVLPQRTASVLIQLNNMSAGLADKTLATEIGDIHYLEGGQGQTIVLVHGIYARKEHWVDLARHLVDDYHVIALDLPGFGDNAALADGEYLLDRQSDNLSRFFDGLGLVDAHVAANSMGAYASVLLAQNRPDIFSSLAFVGSPLGVPTPIPSDMDKALAQGEIPLLVQSEDDFHQRNAWLSPQMPYLPGPILNSWMQSEVARGDQNARVWDIVHNQSDVPTVLDIAPDLAMDTLVIWCNPDRIFHISGAQVLDAALQASTLVTLEGCGHLPMLDQTEKVATAYLDFLQSVTPHGLSK</sequence>
<evidence type="ECO:0000313" key="4">
    <source>
        <dbReference type="Proteomes" id="UP000244880"/>
    </source>
</evidence>
<dbReference type="EMBL" id="OMOR01000001">
    <property type="protein sequence ID" value="SPH20383.1"/>
    <property type="molecule type" value="Genomic_DNA"/>
</dbReference>
<keyword evidence="1" id="KW-0812">Transmembrane</keyword>
<dbReference type="Proteomes" id="UP000244880">
    <property type="component" value="Unassembled WGS sequence"/>
</dbReference>
<dbReference type="Gene3D" id="3.40.50.1820">
    <property type="entry name" value="alpha/beta hydrolase"/>
    <property type="match status" value="1"/>
</dbReference>
<accession>A0A2R8BBC7</accession>
<dbReference type="AlphaFoldDB" id="A0A2R8BBC7"/>
<dbReference type="GO" id="GO:0047372">
    <property type="term" value="F:monoacylglycerol lipase activity"/>
    <property type="evidence" value="ECO:0007669"/>
    <property type="project" value="TreeGrafter"/>
</dbReference>
<dbReference type="GO" id="GO:0004806">
    <property type="term" value="F:triacylglycerol lipase activity"/>
    <property type="evidence" value="ECO:0007669"/>
    <property type="project" value="UniProtKB-EC"/>
</dbReference>
<organism evidence="3 4">
    <name type="scientific">Ascidiaceihabitans donghaensis</name>
    <dbReference type="NCBI Taxonomy" id="1510460"/>
    <lineage>
        <taxon>Bacteria</taxon>
        <taxon>Pseudomonadati</taxon>
        <taxon>Pseudomonadota</taxon>
        <taxon>Alphaproteobacteria</taxon>
        <taxon>Rhodobacterales</taxon>
        <taxon>Paracoccaceae</taxon>
        <taxon>Ascidiaceihabitans</taxon>
    </lineage>
</organism>
<dbReference type="GO" id="GO:0016020">
    <property type="term" value="C:membrane"/>
    <property type="evidence" value="ECO:0007669"/>
    <property type="project" value="TreeGrafter"/>
</dbReference>
<dbReference type="PANTHER" id="PTHR43798">
    <property type="entry name" value="MONOACYLGLYCEROL LIPASE"/>
    <property type="match status" value="1"/>
</dbReference>
<evidence type="ECO:0000256" key="1">
    <source>
        <dbReference type="SAM" id="Phobius"/>
    </source>
</evidence>
<name>A0A2R8BBC7_9RHOB</name>
<evidence type="ECO:0000313" key="3">
    <source>
        <dbReference type="EMBL" id="SPH20383.1"/>
    </source>
</evidence>
<evidence type="ECO:0000259" key="2">
    <source>
        <dbReference type="Pfam" id="PF12697"/>
    </source>
</evidence>